<dbReference type="Pfam" id="PF03372">
    <property type="entry name" value="Exo_endo_phos"/>
    <property type="match status" value="1"/>
</dbReference>
<dbReference type="Gene3D" id="3.60.10.10">
    <property type="entry name" value="Endonuclease/exonuclease/phosphatase"/>
    <property type="match status" value="1"/>
</dbReference>
<dbReference type="Proteomes" id="UP000242188">
    <property type="component" value="Unassembled WGS sequence"/>
</dbReference>
<evidence type="ECO:0000256" key="1">
    <source>
        <dbReference type="SAM" id="Phobius"/>
    </source>
</evidence>
<dbReference type="EMBL" id="NEDP02005590">
    <property type="protein sequence ID" value="OWF37375.1"/>
    <property type="molecule type" value="Genomic_DNA"/>
</dbReference>
<keyword evidence="1" id="KW-0812">Transmembrane</keyword>
<dbReference type="STRING" id="6573.A0A210PLL3"/>
<comment type="caution">
    <text evidence="3">The sequence shown here is derived from an EMBL/GenBank/DDBJ whole genome shotgun (WGS) entry which is preliminary data.</text>
</comment>
<feature type="transmembrane region" description="Helical" evidence="1">
    <location>
        <begin position="53"/>
        <end position="71"/>
    </location>
</feature>
<dbReference type="InterPro" id="IPR036691">
    <property type="entry name" value="Endo/exonu/phosph_ase_sf"/>
</dbReference>
<keyword evidence="1" id="KW-1133">Transmembrane helix</keyword>
<name>A0A210PLL3_MIZYE</name>
<keyword evidence="4" id="KW-1185">Reference proteome</keyword>
<gene>
    <name evidence="3" type="ORF">KP79_PYT14004</name>
</gene>
<evidence type="ECO:0000259" key="2">
    <source>
        <dbReference type="Pfam" id="PF03372"/>
    </source>
</evidence>
<dbReference type="GO" id="GO:0003824">
    <property type="term" value="F:catalytic activity"/>
    <property type="evidence" value="ECO:0007669"/>
    <property type="project" value="InterPro"/>
</dbReference>
<evidence type="ECO:0000313" key="3">
    <source>
        <dbReference type="EMBL" id="OWF37375.1"/>
    </source>
</evidence>
<dbReference type="OrthoDB" id="6128907at2759"/>
<accession>A0A210PLL3</accession>
<sequence>MKRHSKKSHVDLIKKELFRSLHPINSGRDTFQGVTPVLTYMSHRNHTMASMQLLLLTSLCMTSLLGVVQTVKIQSFNVGLTNFISHYTERLPRVIRALESGDYDVMCLQEVWYGNDVARIRKKLNRKVFAYTPRLYQKTMLWGLLNAPPCHGSDAALSVACILSTCTSLASERAALVNCTVRCGIMSLSQTCISCLVNSAAEGGLRCFDYLTREAMNVPGVMLLSKKKVNSVKTVYFELNVKQISKRAYIEAEIEGVGTVFCSHSTSNVASDFYEPNLRQKYSSFAEQNLANSRQLTNAALSTSKPLIIGDLNTGPGVPAFNVTADFEDSYNHFLSEGFTSPYVTMVGRCTFCVQNPLVSDWEQNNLIDHVLVRNRTVLSAKFVPMVSNFSFCA</sequence>
<protein>
    <recommendedName>
        <fullName evidence="2">Endonuclease/exonuclease/phosphatase domain-containing protein</fullName>
    </recommendedName>
</protein>
<evidence type="ECO:0000313" key="4">
    <source>
        <dbReference type="Proteomes" id="UP000242188"/>
    </source>
</evidence>
<dbReference type="AlphaFoldDB" id="A0A210PLL3"/>
<organism evidence="3 4">
    <name type="scientific">Mizuhopecten yessoensis</name>
    <name type="common">Japanese scallop</name>
    <name type="synonym">Patinopecten yessoensis</name>
    <dbReference type="NCBI Taxonomy" id="6573"/>
    <lineage>
        <taxon>Eukaryota</taxon>
        <taxon>Metazoa</taxon>
        <taxon>Spiralia</taxon>
        <taxon>Lophotrochozoa</taxon>
        <taxon>Mollusca</taxon>
        <taxon>Bivalvia</taxon>
        <taxon>Autobranchia</taxon>
        <taxon>Pteriomorphia</taxon>
        <taxon>Pectinida</taxon>
        <taxon>Pectinoidea</taxon>
        <taxon>Pectinidae</taxon>
        <taxon>Mizuhopecten</taxon>
    </lineage>
</organism>
<dbReference type="SUPFAM" id="SSF56219">
    <property type="entry name" value="DNase I-like"/>
    <property type="match status" value="1"/>
</dbReference>
<feature type="domain" description="Endonuclease/exonuclease/phosphatase" evidence="2">
    <location>
        <begin position="92"/>
        <end position="380"/>
    </location>
</feature>
<proteinExistence type="predicted"/>
<dbReference type="InterPro" id="IPR005135">
    <property type="entry name" value="Endo/exonuclease/phosphatase"/>
</dbReference>
<reference evidence="3 4" key="1">
    <citation type="journal article" date="2017" name="Nat. Ecol. Evol.">
        <title>Scallop genome provides insights into evolution of bilaterian karyotype and development.</title>
        <authorList>
            <person name="Wang S."/>
            <person name="Zhang J."/>
            <person name="Jiao W."/>
            <person name="Li J."/>
            <person name="Xun X."/>
            <person name="Sun Y."/>
            <person name="Guo X."/>
            <person name="Huan P."/>
            <person name="Dong B."/>
            <person name="Zhang L."/>
            <person name="Hu X."/>
            <person name="Sun X."/>
            <person name="Wang J."/>
            <person name="Zhao C."/>
            <person name="Wang Y."/>
            <person name="Wang D."/>
            <person name="Huang X."/>
            <person name="Wang R."/>
            <person name="Lv J."/>
            <person name="Li Y."/>
            <person name="Zhang Z."/>
            <person name="Liu B."/>
            <person name="Lu W."/>
            <person name="Hui Y."/>
            <person name="Liang J."/>
            <person name="Zhou Z."/>
            <person name="Hou R."/>
            <person name="Li X."/>
            <person name="Liu Y."/>
            <person name="Li H."/>
            <person name="Ning X."/>
            <person name="Lin Y."/>
            <person name="Zhao L."/>
            <person name="Xing Q."/>
            <person name="Dou J."/>
            <person name="Li Y."/>
            <person name="Mao J."/>
            <person name="Guo H."/>
            <person name="Dou H."/>
            <person name="Li T."/>
            <person name="Mu C."/>
            <person name="Jiang W."/>
            <person name="Fu Q."/>
            <person name="Fu X."/>
            <person name="Miao Y."/>
            <person name="Liu J."/>
            <person name="Yu Q."/>
            <person name="Li R."/>
            <person name="Liao H."/>
            <person name="Li X."/>
            <person name="Kong Y."/>
            <person name="Jiang Z."/>
            <person name="Chourrout D."/>
            <person name="Li R."/>
            <person name="Bao Z."/>
        </authorList>
    </citation>
    <scope>NUCLEOTIDE SEQUENCE [LARGE SCALE GENOMIC DNA]</scope>
    <source>
        <strain evidence="3 4">PY_sf001</strain>
    </source>
</reference>
<keyword evidence="1" id="KW-0472">Membrane</keyword>